<comment type="similarity">
    <text evidence="2 7">Belongs to the PanB family.</text>
</comment>
<dbReference type="PANTHER" id="PTHR20881:SF0">
    <property type="entry name" value="3-METHYL-2-OXOBUTANOATE HYDROXYMETHYLTRANSFERASE"/>
    <property type="match status" value="1"/>
</dbReference>
<comment type="subcellular location">
    <subcellularLocation>
        <location evidence="7">Cytoplasm</location>
    </subcellularLocation>
</comment>
<evidence type="ECO:0000256" key="10">
    <source>
        <dbReference type="PIRSR" id="PIRSR000388-3"/>
    </source>
</evidence>
<evidence type="ECO:0000256" key="3">
    <source>
        <dbReference type="ARBA" id="ARBA00011424"/>
    </source>
</evidence>
<sequence>MIRERVTVPSIRNSKVRLGHEPISMITAYDFPGARMVDQAGADMILVGDSLAMVVLGHKDTLSVTIDDMVHHTKAVAAADPLALIVTDMPWMSYHTGTKDAVVGASKLIRAGASAVKIEGGAIRAKVIKAIVEAEIPVVGHLGLTPQSVNKFGGFRVQAKSNEQAQALLEDAKTVEAAGAFCLVLEAIPDVVAKAVTNTLSIPTIGIGAGAQCDGQVLVFHDILGYGSKKPPKFVKRYANLEELGIEGLARYVKDVRTGHFPDDTQTYHDSDGVISKLY</sequence>
<dbReference type="RefSeq" id="WP_052606050.1">
    <property type="nucleotide sequence ID" value="NZ_JXYS01000075.1"/>
</dbReference>
<dbReference type="GO" id="GO:0015940">
    <property type="term" value="P:pantothenate biosynthetic process"/>
    <property type="evidence" value="ECO:0007669"/>
    <property type="project" value="UniProtKB-UniRule"/>
</dbReference>
<proteinExistence type="inferred from homology"/>
<reference evidence="11 12" key="1">
    <citation type="submission" date="2015-01" db="EMBL/GenBank/DDBJ databases">
        <title>Draft genome of the acidophilic iron oxidizer Acidithrix ferrooxidans strain Py-F3.</title>
        <authorList>
            <person name="Poehlein A."/>
            <person name="Eisen S."/>
            <person name="Schloemann M."/>
            <person name="Johnson B.D."/>
            <person name="Daniel R."/>
            <person name="Muehling M."/>
        </authorList>
    </citation>
    <scope>NUCLEOTIDE SEQUENCE [LARGE SCALE GENOMIC DNA]</scope>
    <source>
        <strain evidence="11 12">Py-F3</strain>
    </source>
</reference>
<dbReference type="GO" id="GO:0000287">
    <property type="term" value="F:magnesium ion binding"/>
    <property type="evidence" value="ECO:0007669"/>
    <property type="project" value="TreeGrafter"/>
</dbReference>
<dbReference type="InterPro" id="IPR040442">
    <property type="entry name" value="Pyrv_kinase-like_dom_sf"/>
</dbReference>
<dbReference type="FunFam" id="3.20.20.60:FF:000003">
    <property type="entry name" value="3-methyl-2-oxobutanoate hydroxymethyltransferase"/>
    <property type="match status" value="1"/>
</dbReference>
<dbReference type="HAMAP" id="MF_00156">
    <property type="entry name" value="PanB"/>
    <property type="match status" value="1"/>
</dbReference>
<evidence type="ECO:0000256" key="2">
    <source>
        <dbReference type="ARBA" id="ARBA00008676"/>
    </source>
</evidence>
<dbReference type="NCBIfam" id="TIGR00222">
    <property type="entry name" value="panB"/>
    <property type="match status" value="1"/>
</dbReference>
<feature type="binding site" evidence="7 10">
    <location>
        <position position="119"/>
    </location>
    <ligand>
        <name>Mg(2+)</name>
        <dbReference type="ChEBI" id="CHEBI:18420"/>
    </ligand>
</feature>
<comment type="cofactor">
    <cofactor evidence="7 10">
        <name>Mg(2+)</name>
        <dbReference type="ChEBI" id="CHEBI:18420"/>
    </cofactor>
    <text evidence="7 10">Binds 1 Mg(2+) ion per subunit.</text>
</comment>
<evidence type="ECO:0000313" key="12">
    <source>
        <dbReference type="Proteomes" id="UP000032360"/>
    </source>
</evidence>
<comment type="catalytic activity">
    <reaction evidence="7">
        <text>(6R)-5,10-methylene-5,6,7,8-tetrahydrofolate + 3-methyl-2-oxobutanoate + H2O = 2-dehydropantoate + (6S)-5,6,7,8-tetrahydrofolate</text>
        <dbReference type="Rhea" id="RHEA:11824"/>
        <dbReference type="ChEBI" id="CHEBI:11561"/>
        <dbReference type="ChEBI" id="CHEBI:11851"/>
        <dbReference type="ChEBI" id="CHEBI:15377"/>
        <dbReference type="ChEBI" id="CHEBI:15636"/>
        <dbReference type="ChEBI" id="CHEBI:57453"/>
        <dbReference type="EC" id="2.1.2.11"/>
    </reaction>
</comment>
<comment type="caution">
    <text evidence="11">The sequence shown here is derived from an EMBL/GenBank/DDBJ whole genome shotgun (WGS) entry which is preliminary data.</text>
</comment>
<dbReference type="InterPro" id="IPR015813">
    <property type="entry name" value="Pyrv/PenolPyrv_kinase-like_dom"/>
</dbReference>
<dbReference type="GO" id="GO:0008168">
    <property type="term" value="F:methyltransferase activity"/>
    <property type="evidence" value="ECO:0007669"/>
    <property type="project" value="UniProtKB-KW"/>
</dbReference>
<dbReference type="Pfam" id="PF02548">
    <property type="entry name" value="Pantoate_transf"/>
    <property type="match status" value="1"/>
</dbReference>
<keyword evidence="7 10" id="KW-0460">Magnesium</keyword>
<dbReference type="CDD" id="cd06557">
    <property type="entry name" value="KPHMT-like"/>
    <property type="match status" value="1"/>
</dbReference>
<evidence type="ECO:0000256" key="8">
    <source>
        <dbReference type="PIRSR" id="PIRSR000388-1"/>
    </source>
</evidence>
<evidence type="ECO:0000256" key="5">
    <source>
        <dbReference type="ARBA" id="ARBA00022679"/>
    </source>
</evidence>
<dbReference type="InterPro" id="IPR003700">
    <property type="entry name" value="Pantoate_hydroxy_MeTrfase"/>
</dbReference>
<feature type="binding site" evidence="7 9">
    <location>
        <begin position="49"/>
        <end position="50"/>
    </location>
    <ligand>
        <name>3-methyl-2-oxobutanoate</name>
        <dbReference type="ChEBI" id="CHEBI:11851"/>
    </ligand>
</feature>
<feature type="binding site" evidence="7 9">
    <location>
        <position position="117"/>
    </location>
    <ligand>
        <name>3-methyl-2-oxobutanoate</name>
        <dbReference type="ChEBI" id="CHEBI:11851"/>
    </ligand>
</feature>
<keyword evidence="7" id="KW-0963">Cytoplasm</keyword>
<keyword evidence="4 7" id="KW-0566">Pantothenate biosynthesis</keyword>
<dbReference type="STRING" id="1280514.AXFE_24020"/>
<dbReference type="OrthoDB" id="9781789at2"/>
<evidence type="ECO:0000256" key="4">
    <source>
        <dbReference type="ARBA" id="ARBA00022655"/>
    </source>
</evidence>
<dbReference type="NCBIfam" id="NF001452">
    <property type="entry name" value="PRK00311.1"/>
    <property type="match status" value="1"/>
</dbReference>
<evidence type="ECO:0000313" key="11">
    <source>
        <dbReference type="EMBL" id="KJF16737.1"/>
    </source>
</evidence>
<gene>
    <name evidence="7 11" type="primary">panB</name>
    <name evidence="11" type="ORF">AXFE_24020</name>
</gene>
<dbReference type="GO" id="GO:0005737">
    <property type="term" value="C:cytoplasm"/>
    <property type="evidence" value="ECO:0007669"/>
    <property type="project" value="UniProtKB-SubCell"/>
</dbReference>
<dbReference type="PATRIC" id="fig|1280514.3.peg.3170"/>
<dbReference type="SUPFAM" id="SSF51621">
    <property type="entry name" value="Phosphoenolpyruvate/pyruvate domain"/>
    <property type="match status" value="1"/>
</dbReference>
<feature type="binding site" evidence="7 10">
    <location>
        <position position="49"/>
    </location>
    <ligand>
        <name>Mg(2+)</name>
        <dbReference type="ChEBI" id="CHEBI:18420"/>
    </ligand>
</feature>
<dbReference type="EMBL" id="JXYS01000075">
    <property type="protein sequence ID" value="KJF16737.1"/>
    <property type="molecule type" value="Genomic_DNA"/>
</dbReference>
<protein>
    <recommendedName>
        <fullName evidence="7">3-methyl-2-oxobutanoate hydroxymethyltransferase</fullName>
        <ecNumber evidence="7">2.1.2.11</ecNumber>
    </recommendedName>
    <alternativeName>
        <fullName evidence="7">Ketopantoate hydroxymethyltransferase</fullName>
        <shortName evidence="7">KPHMT</shortName>
    </alternativeName>
</protein>
<dbReference type="PANTHER" id="PTHR20881">
    <property type="entry name" value="3-METHYL-2-OXOBUTANOATE HYDROXYMETHYLTRANSFERASE"/>
    <property type="match status" value="1"/>
</dbReference>
<comment type="pathway">
    <text evidence="1 7">Cofactor biosynthesis; (R)-pantothenate biosynthesis; (R)-pantoate from 3-methyl-2-oxobutanoate: step 1/2.</text>
</comment>
<accession>A0A0D8HG03</accession>
<evidence type="ECO:0000256" key="6">
    <source>
        <dbReference type="ARBA" id="ARBA00056497"/>
    </source>
</evidence>
<evidence type="ECO:0000256" key="1">
    <source>
        <dbReference type="ARBA" id="ARBA00005033"/>
    </source>
</evidence>
<comment type="subunit">
    <text evidence="3 7">Homodecamer; pentamer of dimers.</text>
</comment>
<dbReference type="Gene3D" id="3.20.20.60">
    <property type="entry name" value="Phosphoenolpyruvate-binding domains"/>
    <property type="match status" value="1"/>
</dbReference>
<keyword evidence="11" id="KW-0489">Methyltransferase</keyword>
<dbReference type="AlphaFoldDB" id="A0A0D8HG03"/>
<dbReference type="EC" id="2.1.2.11" evidence="7"/>
<dbReference type="UniPathway" id="UPA00028">
    <property type="reaction ID" value="UER00003"/>
</dbReference>
<dbReference type="GO" id="GO:0003864">
    <property type="term" value="F:3-methyl-2-oxobutanoate hydroxymethyltransferase activity"/>
    <property type="evidence" value="ECO:0007669"/>
    <property type="project" value="UniProtKB-UniRule"/>
</dbReference>
<feature type="binding site" evidence="7 9">
    <location>
        <position position="88"/>
    </location>
    <ligand>
        <name>3-methyl-2-oxobutanoate</name>
        <dbReference type="ChEBI" id="CHEBI:11851"/>
    </ligand>
</feature>
<keyword evidence="7 10" id="KW-0479">Metal-binding</keyword>
<dbReference type="GO" id="GO:0032259">
    <property type="term" value="P:methylation"/>
    <property type="evidence" value="ECO:0007669"/>
    <property type="project" value="UniProtKB-KW"/>
</dbReference>
<dbReference type="Proteomes" id="UP000032360">
    <property type="component" value="Unassembled WGS sequence"/>
</dbReference>
<name>A0A0D8HG03_9ACTN</name>
<evidence type="ECO:0000256" key="9">
    <source>
        <dbReference type="PIRSR" id="PIRSR000388-2"/>
    </source>
</evidence>
<feature type="active site" description="Proton acceptor" evidence="7 8">
    <location>
        <position position="186"/>
    </location>
</feature>
<feature type="binding site" evidence="7 10">
    <location>
        <position position="88"/>
    </location>
    <ligand>
        <name>Mg(2+)</name>
        <dbReference type="ChEBI" id="CHEBI:18420"/>
    </ligand>
</feature>
<organism evidence="11 12">
    <name type="scientific">Acidithrix ferrooxidans</name>
    <dbReference type="NCBI Taxonomy" id="1280514"/>
    <lineage>
        <taxon>Bacteria</taxon>
        <taxon>Bacillati</taxon>
        <taxon>Actinomycetota</taxon>
        <taxon>Acidimicrobiia</taxon>
        <taxon>Acidimicrobiales</taxon>
        <taxon>Acidimicrobiaceae</taxon>
        <taxon>Acidithrix</taxon>
    </lineage>
</organism>
<comment type="function">
    <text evidence="6 7">Catalyzes the reversible reaction in which hydroxymethyl group from 5,10-methylenetetrahydrofolate is transferred onto alpha-ketoisovalerate to form ketopantoate.</text>
</comment>
<dbReference type="PIRSF" id="PIRSF000388">
    <property type="entry name" value="Pantoate_hydroxy_MeTrfase"/>
    <property type="match status" value="1"/>
</dbReference>
<evidence type="ECO:0000256" key="7">
    <source>
        <dbReference type="HAMAP-Rule" id="MF_00156"/>
    </source>
</evidence>
<keyword evidence="5 7" id="KW-0808">Transferase</keyword>
<keyword evidence="12" id="KW-1185">Reference proteome</keyword>